<keyword evidence="3" id="KW-1185">Reference proteome</keyword>
<dbReference type="NCBIfam" id="TIGR00278">
    <property type="entry name" value="membrane protein insertion efficiency factor YidD"/>
    <property type="match status" value="1"/>
</dbReference>
<organism evidence="2 3">
    <name type="scientific">Paraburkholderia dinghuensis</name>
    <dbReference type="NCBI Taxonomy" id="2305225"/>
    <lineage>
        <taxon>Bacteria</taxon>
        <taxon>Pseudomonadati</taxon>
        <taxon>Pseudomonadota</taxon>
        <taxon>Betaproteobacteria</taxon>
        <taxon>Burkholderiales</taxon>
        <taxon>Burkholderiaceae</taxon>
        <taxon>Paraburkholderia</taxon>
    </lineage>
</organism>
<comment type="subcellular location">
    <subcellularLocation>
        <location evidence="1">Cell membrane</location>
        <topology evidence="1">Peripheral membrane protein</topology>
        <orientation evidence="1">Cytoplasmic side</orientation>
    </subcellularLocation>
</comment>
<dbReference type="RefSeq" id="WP_124151565.1">
    <property type="nucleotide sequence ID" value="NZ_RQIS01000008.1"/>
</dbReference>
<dbReference type="AlphaFoldDB" id="A0A3N6MW52"/>
<dbReference type="InterPro" id="IPR002696">
    <property type="entry name" value="Membr_insert_effic_factor_YidD"/>
</dbReference>
<dbReference type="PANTHER" id="PTHR33383:SF1">
    <property type="entry name" value="MEMBRANE PROTEIN INSERTION EFFICIENCY FACTOR-RELATED"/>
    <property type="match status" value="1"/>
</dbReference>
<dbReference type="EMBL" id="RQIS01000008">
    <property type="protein sequence ID" value="RQH06195.1"/>
    <property type="molecule type" value="Genomic_DNA"/>
</dbReference>
<dbReference type="PANTHER" id="PTHR33383">
    <property type="entry name" value="MEMBRANE PROTEIN INSERTION EFFICIENCY FACTOR-RELATED"/>
    <property type="match status" value="1"/>
</dbReference>
<sequence length="76" mass="8501">MQTVLIALLRFYKLAVSPLLGSRCRFYPSCSDYAREAIQYHGAAHGTYLAARRLCRCHPFSAGGYDPVPPVTPNKR</sequence>
<accession>A0A3N6MW52</accession>
<dbReference type="Proteomes" id="UP000272778">
    <property type="component" value="Unassembled WGS sequence"/>
</dbReference>
<dbReference type="OrthoDB" id="9801753at2"/>
<name>A0A3N6MW52_9BURK</name>
<reference evidence="2 3" key="1">
    <citation type="submission" date="2018-11" db="EMBL/GenBank/DDBJ databases">
        <title>Paraburkholderia sp. DHOA04, isolated from soil.</title>
        <authorList>
            <person name="Gao Z.-H."/>
            <person name="Qiu L.-H."/>
            <person name="Fu J.-C."/>
        </authorList>
    </citation>
    <scope>NUCLEOTIDE SEQUENCE [LARGE SCALE GENOMIC DNA]</scope>
    <source>
        <strain evidence="2 3">DHOA04</strain>
    </source>
</reference>
<evidence type="ECO:0000256" key="1">
    <source>
        <dbReference type="HAMAP-Rule" id="MF_00386"/>
    </source>
</evidence>
<evidence type="ECO:0000313" key="3">
    <source>
        <dbReference type="Proteomes" id="UP000272778"/>
    </source>
</evidence>
<dbReference type="GO" id="GO:0005886">
    <property type="term" value="C:plasma membrane"/>
    <property type="evidence" value="ECO:0007669"/>
    <property type="project" value="UniProtKB-SubCell"/>
</dbReference>
<comment type="similarity">
    <text evidence="1">Belongs to the UPF0161 family.</text>
</comment>
<keyword evidence="1" id="KW-0472">Membrane</keyword>
<dbReference type="Pfam" id="PF01809">
    <property type="entry name" value="YidD"/>
    <property type="match status" value="1"/>
</dbReference>
<protein>
    <recommendedName>
        <fullName evidence="1">Putative membrane protein insertion efficiency factor</fullName>
    </recommendedName>
</protein>
<dbReference type="SMART" id="SM01234">
    <property type="entry name" value="Haemolytic"/>
    <property type="match status" value="1"/>
</dbReference>
<proteinExistence type="inferred from homology"/>
<gene>
    <name evidence="2" type="primary">yidD</name>
    <name evidence="2" type="ORF">D1Y85_13370</name>
</gene>
<keyword evidence="1" id="KW-1003">Cell membrane</keyword>
<comment type="caution">
    <text evidence="2">The sequence shown here is derived from an EMBL/GenBank/DDBJ whole genome shotgun (WGS) entry which is preliminary data.</text>
</comment>
<comment type="function">
    <text evidence="1">Could be involved in insertion of integral membrane proteins into the membrane.</text>
</comment>
<dbReference type="HAMAP" id="MF_00386">
    <property type="entry name" value="UPF0161_YidD"/>
    <property type="match status" value="1"/>
</dbReference>
<evidence type="ECO:0000313" key="2">
    <source>
        <dbReference type="EMBL" id="RQH06195.1"/>
    </source>
</evidence>